<proteinExistence type="predicted"/>
<dbReference type="SMART" id="SM00194">
    <property type="entry name" value="PTPc"/>
    <property type="match status" value="1"/>
</dbReference>
<dbReference type="InterPro" id="IPR050348">
    <property type="entry name" value="Protein-Tyr_Phosphatase"/>
</dbReference>
<accession>A0A0N5A094</accession>
<feature type="domain" description="Tyrosine-protein phosphatase" evidence="2">
    <location>
        <begin position="537"/>
        <end position="636"/>
    </location>
</feature>
<dbReference type="InterPro" id="IPR029021">
    <property type="entry name" value="Prot-tyrosine_phosphatase-like"/>
</dbReference>
<feature type="transmembrane region" description="Helical" evidence="1">
    <location>
        <begin position="66"/>
        <end position="90"/>
    </location>
</feature>
<evidence type="ECO:0000313" key="4">
    <source>
        <dbReference type="WBParaSite" id="PTRK_0001475700.1"/>
    </source>
</evidence>
<dbReference type="PANTHER" id="PTHR19134:SF449">
    <property type="entry name" value="TYROSINE-PROTEIN PHOSPHATASE 1"/>
    <property type="match status" value="1"/>
</dbReference>
<evidence type="ECO:0000259" key="2">
    <source>
        <dbReference type="PROSITE" id="PS50055"/>
    </source>
</evidence>
<dbReference type="WBParaSite" id="PTRK_0001475700.1">
    <property type="protein sequence ID" value="PTRK_0001475700.1"/>
    <property type="gene ID" value="PTRK_0001475700"/>
</dbReference>
<dbReference type="Gene3D" id="3.90.190.10">
    <property type="entry name" value="Protein tyrosine phosphatase superfamily"/>
    <property type="match status" value="3"/>
</dbReference>
<dbReference type="STRING" id="131310.A0A0N5A094"/>
<dbReference type="Proteomes" id="UP000038045">
    <property type="component" value="Unplaced"/>
</dbReference>
<dbReference type="AlphaFoldDB" id="A0A0N5A094"/>
<dbReference type="PANTHER" id="PTHR19134">
    <property type="entry name" value="RECEPTOR-TYPE TYROSINE-PROTEIN PHOSPHATASE"/>
    <property type="match status" value="1"/>
</dbReference>
<dbReference type="SUPFAM" id="SSF52799">
    <property type="entry name" value="(Phosphotyrosine protein) phosphatases II"/>
    <property type="match status" value="3"/>
</dbReference>
<keyword evidence="1" id="KW-0812">Transmembrane</keyword>
<organism evidence="3 4">
    <name type="scientific">Parastrongyloides trichosuri</name>
    <name type="common">Possum-specific nematode worm</name>
    <dbReference type="NCBI Taxonomy" id="131310"/>
    <lineage>
        <taxon>Eukaryota</taxon>
        <taxon>Metazoa</taxon>
        <taxon>Ecdysozoa</taxon>
        <taxon>Nematoda</taxon>
        <taxon>Chromadorea</taxon>
        <taxon>Rhabditida</taxon>
        <taxon>Tylenchina</taxon>
        <taxon>Panagrolaimomorpha</taxon>
        <taxon>Strongyloidoidea</taxon>
        <taxon>Strongyloididae</taxon>
        <taxon>Parastrongyloides</taxon>
    </lineage>
</organism>
<name>A0A0N5A094_PARTI</name>
<dbReference type="Pfam" id="PF00102">
    <property type="entry name" value="Y_phosphatase"/>
    <property type="match status" value="3"/>
</dbReference>
<keyword evidence="3" id="KW-1185">Reference proteome</keyword>
<keyword evidence="1" id="KW-1133">Transmembrane helix</keyword>
<sequence>DKMEWVCIYKTPNGKVTTRNQFARNDLFAIVKGPNGGRTFAPVTGNVPLHKPSFFDRMKKQLGAPLFYGLLVIVVLVVLIALLFVLFLVFRSRIRYYFLVAEKRKNYPNIITFWNDVNTQTINKYSKIVTEESYIPSKVRDIKLIKHVSSDDGAVDYVTNLFDDTLIGCFKEIGRQIKAYYIQDVSPKRKYIISEGPRKETTMNFFKMLYLEDVRVVVAIIYRDNNDLKKTKKNICYWPDKAVMFGSLSIEPIDLPNTKCTSNLEFSFRMKIGNASWKNLTIIHVPDWREFELPSTTLNQRLCRQSICYWPNKAVMFGPLIVEPIDLPDTKSASNLEFSFRMKLGNGSWKNLTIIHVPDWREFELPSTTLSLIELYKRINDCAGSRNVLIHSSQAFGTRVFLVTYFACIFEAMIKDKSLSNPMDILKMVREKCLGGQVTPREFGFMICSVLKHFINCAYLVDKESVQLKFANNIDNFIYHTRIVEADESNTFAQMMKFFAATNRGKMLDIIKQSQTVQMFDLDTLKAKCTRHLAVLKNRGMNKIRYPGVFCLDDAAVCIWGRPKNDLNSFIHANEMSYEIRNGKRRKLIMCQAPIPDTFDDMLDMIYRYKVGIIVLLVNPQERNGHTPKWSPYFPI</sequence>
<reference evidence="4" key="1">
    <citation type="submission" date="2017-02" db="UniProtKB">
        <authorList>
            <consortium name="WormBaseParasite"/>
        </authorList>
    </citation>
    <scope>IDENTIFICATION</scope>
</reference>
<feature type="domain" description="Tyrosine-protein phosphatase" evidence="2">
    <location>
        <begin position="123"/>
        <end position="453"/>
    </location>
</feature>
<evidence type="ECO:0000256" key="1">
    <source>
        <dbReference type="SAM" id="Phobius"/>
    </source>
</evidence>
<keyword evidence="1" id="KW-0472">Membrane</keyword>
<dbReference type="InterPro" id="IPR000242">
    <property type="entry name" value="PTP_cat"/>
</dbReference>
<dbReference type="PROSITE" id="PS50055">
    <property type="entry name" value="TYR_PHOSPHATASE_PTP"/>
    <property type="match status" value="2"/>
</dbReference>
<evidence type="ECO:0000313" key="3">
    <source>
        <dbReference type="Proteomes" id="UP000038045"/>
    </source>
</evidence>
<protein>
    <submittedName>
        <fullName evidence="4">Tyrosine-protein phosphatase domain-containing protein</fullName>
    </submittedName>
</protein>
<dbReference type="GO" id="GO:0004725">
    <property type="term" value="F:protein tyrosine phosphatase activity"/>
    <property type="evidence" value="ECO:0007669"/>
    <property type="project" value="InterPro"/>
</dbReference>